<dbReference type="Proteomes" id="UP000660611">
    <property type="component" value="Unassembled WGS sequence"/>
</dbReference>
<dbReference type="SUPFAM" id="SSF54909">
    <property type="entry name" value="Dimeric alpha+beta barrel"/>
    <property type="match status" value="1"/>
</dbReference>
<sequence length="95" mass="10398">MFVITLSYLVGVEEIDEAMPAHREWLDAQYSDGVFLASGAQVPRKGGVILAAGLPRLELEARLSLDPFKQKNLASYEVVEFVPRAVKPGLEALQA</sequence>
<proteinExistence type="inferred from homology"/>
<evidence type="ECO:0000259" key="2">
    <source>
        <dbReference type="Pfam" id="PF03795"/>
    </source>
</evidence>
<dbReference type="PANTHER" id="PTHR37828:SF1">
    <property type="entry name" value="YCII-RELATED DOMAIN-CONTAINING PROTEIN"/>
    <property type="match status" value="1"/>
</dbReference>
<evidence type="ECO:0000256" key="1">
    <source>
        <dbReference type="ARBA" id="ARBA00007689"/>
    </source>
</evidence>
<dbReference type="InterPro" id="IPR011008">
    <property type="entry name" value="Dimeric_a/b-barrel"/>
</dbReference>
<feature type="domain" description="YCII-related" evidence="2">
    <location>
        <begin position="6"/>
        <end position="81"/>
    </location>
</feature>
<dbReference type="InterPro" id="IPR005545">
    <property type="entry name" value="YCII"/>
</dbReference>
<accession>A0A919PRR0</accession>
<dbReference type="RefSeq" id="WP_203851328.1">
    <property type="nucleotide sequence ID" value="NZ_BAAAVW010000024.1"/>
</dbReference>
<organism evidence="3 4">
    <name type="scientific">Dactylosporangium siamense</name>
    <dbReference type="NCBI Taxonomy" id="685454"/>
    <lineage>
        <taxon>Bacteria</taxon>
        <taxon>Bacillati</taxon>
        <taxon>Actinomycetota</taxon>
        <taxon>Actinomycetes</taxon>
        <taxon>Micromonosporales</taxon>
        <taxon>Micromonosporaceae</taxon>
        <taxon>Dactylosporangium</taxon>
    </lineage>
</organism>
<dbReference type="PANTHER" id="PTHR37828">
    <property type="entry name" value="GSR2449 PROTEIN"/>
    <property type="match status" value="1"/>
</dbReference>
<comment type="similarity">
    <text evidence="1">Belongs to the YciI family.</text>
</comment>
<gene>
    <name evidence="3" type="primary">yciI</name>
    <name evidence="3" type="ORF">Dsi01nite_077060</name>
</gene>
<dbReference type="Pfam" id="PF03795">
    <property type="entry name" value="YCII"/>
    <property type="match status" value="1"/>
</dbReference>
<evidence type="ECO:0000313" key="4">
    <source>
        <dbReference type="Proteomes" id="UP000660611"/>
    </source>
</evidence>
<reference evidence="3" key="1">
    <citation type="submission" date="2021-01" db="EMBL/GenBank/DDBJ databases">
        <title>Whole genome shotgun sequence of Dactylosporangium siamense NBRC 106093.</title>
        <authorList>
            <person name="Komaki H."/>
            <person name="Tamura T."/>
        </authorList>
    </citation>
    <scope>NUCLEOTIDE SEQUENCE</scope>
    <source>
        <strain evidence="3">NBRC 106093</strain>
    </source>
</reference>
<keyword evidence="4" id="KW-1185">Reference proteome</keyword>
<comment type="caution">
    <text evidence="3">The sequence shown here is derived from an EMBL/GenBank/DDBJ whole genome shotgun (WGS) entry which is preliminary data.</text>
</comment>
<name>A0A919PRR0_9ACTN</name>
<evidence type="ECO:0000313" key="3">
    <source>
        <dbReference type="EMBL" id="GIG49665.1"/>
    </source>
</evidence>
<dbReference type="AlphaFoldDB" id="A0A919PRR0"/>
<dbReference type="EMBL" id="BONQ01000122">
    <property type="protein sequence ID" value="GIG49665.1"/>
    <property type="molecule type" value="Genomic_DNA"/>
</dbReference>
<protein>
    <recommendedName>
        <fullName evidence="2">YCII-related domain-containing protein</fullName>
    </recommendedName>
</protein>